<dbReference type="InterPro" id="IPR016024">
    <property type="entry name" value="ARM-type_fold"/>
</dbReference>
<evidence type="ECO:0000259" key="2">
    <source>
        <dbReference type="Pfam" id="PF13490"/>
    </source>
</evidence>
<feature type="domain" description="Putative zinc-finger" evidence="2">
    <location>
        <begin position="10"/>
        <end position="36"/>
    </location>
</feature>
<dbReference type="RefSeq" id="WP_281764088.1">
    <property type="nucleotide sequence ID" value="NZ_BRVO01000001.1"/>
</dbReference>
<evidence type="ECO:0000256" key="1">
    <source>
        <dbReference type="SAM" id="Phobius"/>
    </source>
</evidence>
<reference evidence="3" key="1">
    <citation type="submission" date="2022-07" db="EMBL/GenBank/DDBJ databases">
        <title>Taxonomy of Novel Oxalotrophic and Methylotrophic Bacteria.</title>
        <authorList>
            <person name="Sahin N."/>
            <person name="Tani A."/>
        </authorList>
    </citation>
    <scope>NUCLEOTIDE SEQUENCE</scope>
    <source>
        <strain evidence="3">Y10</strain>
    </source>
</reference>
<dbReference type="SUPFAM" id="SSF48371">
    <property type="entry name" value="ARM repeat"/>
    <property type="match status" value="1"/>
</dbReference>
<gene>
    <name evidence="3" type="ORF">Y10_08190</name>
</gene>
<protein>
    <recommendedName>
        <fullName evidence="2">Putative zinc-finger domain-containing protein</fullName>
    </recommendedName>
</protein>
<keyword evidence="4" id="KW-1185">Reference proteome</keyword>
<organism evidence="3 4">
    <name type="scientific">Neptunitalea lumnitzerae</name>
    <dbReference type="NCBI Taxonomy" id="2965509"/>
    <lineage>
        <taxon>Bacteria</taxon>
        <taxon>Pseudomonadati</taxon>
        <taxon>Bacteroidota</taxon>
        <taxon>Flavobacteriia</taxon>
        <taxon>Flavobacteriales</taxon>
        <taxon>Flavobacteriaceae</taxon>
        <taxon>Neptunitalea</taxon>
    </lineage>
</organism>
<comment type="caution">
    <text evidence="3">The sequence shown here is derived from an EMBL/GenBank/DDBJ whole genome shotgun (WGS) entry which is preliminary data.</text>
</comment>
<proteinExistence type="predicted"/>
<keyword evidence="1" id="KW-1133">Transmembrane helix</keyword>
<dbReference type="Gene3D" id="1.10.10.1320">
    <property type="entry name" value="Anti-sigma factor, zinc-finger domain"/>
    <property type="match status" value="1"/>
</dbReference>
<sequence>MKIHVTTETIVALLDGVLPESEQELIRLHIANCKKCKEAYNELQKLQEVFVKEIAVEPSEKAQNNFNEMLAEEIAAEASVLSKSGIIWLYPVLKVAAIVAVMVGSFLLGKWYGYEQLSGSYLALKEDNVALKTTATMSLMESTSASKRIEGITRTNDFVTWNQEVIDALTFRMLFDENDNVRLVAAQSMEHMASDKLVRSSFIEALGKEKNPMIQIELIEIIARIREKGALENLKQLRQSNTTLPLVKAQIDRVIPEIM</sequence>
<evidence type="ECO:0000313" key="4">
    <source>
        <dbReference type="Proteomes" id="UP001143543"/>
    </source>
</evidence>
<dbReference type="InterPro" id="IPR011989">
    <property type="entry name" value="ARM-like"/>
</dbReference>
<dbReference type="InterPro" id="IPR027383">
    <property type="entry name" value="Znf_put"/>
</dbReference>
<feature type="transmembrane region" description="Helical" evidence="1">
    <location>
        <begin position="87"/>
        <end position="108"/>
    </location>
</feature>
<keyword evidence="1" id="KW-0472">Membrane</keyword>
<dbReference type="Pfam" id="PF13490">
    <property type="entry name" value="zf-HC2"/>
    <property type="match status" value="1"/>
</dbReference>
<dbReference type="EMBL" id="BRVO01000001">
    <property type="protein sequence ID" value="GLB48451.1"/>
    <property type="molecule type" value="Genomic_DNA"/>
</dbReference>
<accession>A0ABQ5MGB0</accession>
<keyword evidence="1" id="KW-0812">Transmembrane</keyword>
<dbReference type="Gene3D" id="1.25.10.10">
    <property type="entry name" value="Leucine-rich Repeat Variant"/>
    <property type="match status" value="1"/>
</dbReference>
<dbReference type="InterPro" id="IPR041916">
    <property type="entry name" value="Anti_sigma_zinc_sf"/>
</dbReference>
<dbReference type="Proteomes" id="UP001143543">
    <property type="component" value="Unassembled WGS sequence"/>
</dbReference>
<name>A0ABQ5MGB0_9FLAO</name>
<evidence type="ECO:0000313" key="3">
    <source>
        <dbReference type="EMBL" id="GLB48451.1"/>
    </source>
</evidence>